<sequence length="428" mass="44812">MVGLGGAILTSLNGVVGSGIFALPALLFAAAGSFSPVAILIFACLYGSVLLVVAKLSTVFRQSGGAQLYTEHAFGPAVGFQVGWFSLAVNMSAAAANFHVLVSYVAAIFPFFDDPAIRLVTMTALILVFTSISVSGAARSIRALAIGTVLKIGPIALLVAIGFAQNGVPVEVNLPTFSNFESVALLLAFAFSGCDVAVYAAGEAKEPRKTMTRALMLNLGGVAIFYALVQLAYAATAPDPTAVDIPLAAMGEKLLGPAGSLMISLAAIFSIATYQINTFFLIPRLAYGMARRGLLPHSLAYLSPRFKSPAVAIAAFAAVVAALTLSGTFEILAVLVVSVEQLGFLAVIAALVTMWRRNDAGLRKTMDLRWAIIVPVATGYILWLMSQLEATSVIYMGVMVAIGIALYWLSKSSAVKQDGIDLPEGRSF</sequence>
<comment type="similarity">
    <text evidence="2">Belongs to the amino acid-polyamine-organocation (APC) superfamily. Basic amino acid/polyamine antiporter (APA) (TC 2.A.3.2) family.</text>
</comment>
<dbReference type="PIRSF" id="PIRSF006060">
    <property type="entry name" value="AA_transporter"/>
    <property type="match status" value="1"/>
</dbReference>
<dbReference type="InterPro" id="IPR050367">
    <property type="entry name" value="APC_superfamily"/>
</dbReference>
<evidence type="ECO:0000256" key="3">
    <source>
        <dbReference type="ARBA" id="ARBA00021069"/>
    </source>
</evidence>
<comment type="caution">
    <text evidence="10">The sequence shown here is derived from an EMBL/GenBank/DDBJ whole genome shotgun (WGS) entry which is preliminary data.</text>
</comment>
<feature type="transmembrane region" description="Helical" evidence="9">
    <location>
        <begin position="331"/>
        <end position="355"/>
    </location>
</feature>
<comment type="subcellular location">
    <subcellularLocation>
        <location evidence="1">Cell membrane</location>
        <topology evidence="1">Multi-pass membrane protein</topology>
    </subcellularLocation>
</comment>
<feature type="transmembrane region" description="Helical" evidence="9">
    <location>
        <begin position="143"/>
        <end position="163"/>
    </location>
</feature>
<protein>
    <recommendedName>
        <fullName evidence="3">Arginine/agmatine antiporter</fullName>
    </recommendedName>
</protein>
<accession>A0ABS6SL01</accession>
<feature type="transmembrane region" description="Helical" evidence="9">
    <location>
        <begin position="367"/>
        <end position="386"/>
    </location>
</feature>
<evidence type="ECO:0000256" key="1">
    <source>
        <dbReference type="ARBA" id="ARBA00004651"/>
    </source>
</evidence>
<evidence type="ECO:0000256" key="9">
    <source>
        <dbReference type="SAM" id="Phobius"/>
    </source>
</evidence>
<evidence type="ECO:0000256" key="4">
    <source>
        <dbReference type="ARBA" id="ARBA00022475"/>
    </source>
</evidence>
<feature type="transmembrane region" description="Helical" evidence="9">
    <location>
        <begin position="214"/>
        <end position="234"/>
    </location>
</feature>
<dbReference type="RefSeq" id="WP_218315668.1">
    <property type="nucleotide sequence ID" value="NZ_JAGSPB010000001.1"/>
</dbReference>
<evidence type="ECO:0000256" key="7">
    <source>
        <dbReference type="ARBA" id="ARBA00023136"/>
    </source>
</evidence>
<feature type="transmembrane region" description="Helical" evidence="9">
    <location>
        <begin position="392"/>
        <end position="409"/>
    </location>
</feature>
<proteinExistence type="inferred from homology"/>
<keyword evidence="5 9" id="KW-0812">Transmembrane</keyword>
<dbReference type="InterPro" id="IPR002293">
    <property type="entry name" value="AA/rel_permease1"/>
</dbReference>
<organism evidence="10 11">
    <name type="scientific">Erythrobacter ani</name>
    <dbReference type="NCBI Taxonomy" id="2827235"/>
    <lineage>
        <taxon>Bacteria</taxon>
        <taxon>Pseudomonadati</taxon>
        <taxon>Pseudomonadota</taxon>
        <taxon>Alphaproteobacteria</taxon>
        <taxon>Sphingomonadales</taxon>
        <taxon>Erythrobacteraceae</taxon>
        <taxon>Erythrobacter/Porphyrobacter group</taxon>
        <taxon>Erythrobacter</taxon>
    </lineage>
</organism>
<keyword evidence="6 9" id="KW-1133">Transmembrane helix</keyword>
<feature type="transmembrane region" description="Helical" evidence="9">
    <location>
        <begin position="308"/>
        <end position="325"/>
    </location>
</feature>
<dbReference type="PANTHER" id="PTHR42770:SF18">
    <property type="entry name" value="ARGININE_AGMATINE ANTIPORTER"/>
    <property type="match status" value="1"/>
</dbReference>
<dbReference type="Proteomes" id="UP000699975">
    <property type="component" value="Unassembled WGS sequence"/>
</dbReference>
<feature type="transmembrane region" description="Helical" evidence="9">
    <location>
        <begin position="27"/>
        <end position="53"/>
    </location>
</feature>
<evidence type="ECO:0000313" key="11">
    <source>
        <dbReference type="Proteomes" id="UP000699975"/>
    </source>
</evidence>
<keyword evidence="7 9" id="KW-0472">Membrane</keyword>
<comment type="function">
    <text evidence="8">Major component of the acid-resistance (AR) system allowing enteric pathogens to survive the acidic environment in the stomach. Exchanges extracellular arginine for its intracellular decarboxylation product agmatine (Agm) thereby expelling intracellular protons. Probably undergoes several conformational states in order to translocate the substrate across the membrane; keeps the substrate accessible to only 1 side of the membrane at a time by opening and closing 3 membrane-internal gates.</text>
</comment>
<dbReference type="PANTHER" id="PTHR42770">
    <property type="entry name" value="AMINO ACID TRANSPORTER-RELATED"/>
    <property type="match status" value="1"/>
</dbReference>
<dbReference type="Pfam" id="PF13520">
    <property type="entry name" value="AA_permease_2"/>
    <property type="match status" value="1"/>
</dbReference>
<reference evidence="10 11" key="1">
    <citation type="submission" date="2021-04" db="EMBL/GenBank/DDBJ databases">
        <authorList>
            <person name="Pira H."/>
            <person name="Risdian C."/>
            <person name="Wink J."/>
        </authorList>
    </citation>
    <scope>NUCLEOTIDE SEQUENCE [LARGE SCALE GENOMIC DNA]</scope>
    <source>
        <strain evidence="10 11">WH131</strain>
    </source>
</reference>
<keyword evidence="4" id="KW-1003">Cell membrane</keyword>
<evidence type="ECO:0000313" key="10">
    <source>
        <dbReference type="EMBL" id="MBV7265177.1"/>
    </source>
</evidence>
<dbReference type="EMBL" id="JAGSPB010000001">
    <property type="protein sequence ID" value="MBV7265177.1"/>
    <property type="molecule type" value="Genomic_DNA"/>
</dbReference>
<gene>
    <name evidence="10" type="ORF">KCG45_03235</name>
</gene>
<keyword evidence="11" id="KW-1185">Reference proteome</keyword>
<evidence type="ECO:0000256" key="8">
    <source>
        <dbReference type="ARBA" id="ARBA00045636"/>
    </source>
</evidence>
<feature type="transmembrane region" description="Helical" evidence="9">
    <location>
        <begin position="183"/>
        <end position="202"/>
    </location>
</feature>
<evidence type="ECO:0000256" key="6">
    <source>
        <dbReference type="ARBA" id="ARBA00022989"/>
    </source>
</evidence>
<feature type="transmembrane region" description="Helical" evidence="9">
    <location>
        <begin position="254"/>
        <end position="287"/>
    </location>
</feature>
<evidence type="ECO:0000256" key="5">
    <source>
        <dbReference type="ARBA" id="ARBA00022692"/>
    </source>
</evidence>
<feature type="transmembrane region" description="Helical" evidence="9">
    <location>
        <begin position="116"/>
        <end position="136"/>
    </location>
</feature>
<feature type="transmembrane region" description="Helical" evidence="9">
    <location>
        <begin position="74"/>
        <end position="96"/>
    </location>
</feature>
<evidence type="ECO:0000256" key="2">
    <source>
        <dbReference type="ARBA" id="ARBA00008220"/>
    </source>
</evidence>
<name>A0ABS6SL01_9SPHN</name>